<accession>A0A146KIS4</accession>
<protein>
    <submittedName>
        <fullName evidence="2">Uncharacterized protein</fullName>
    </submittedName>
</protein>
<reference evidence="2" key="1">
    <citation type="submission" date="2015-07" db="EMBL/GenBank/DDBJ databases">
        <title>Adaptation to a free-living lifestyle via gene acquisitions in the diplomonad Trepomonas sp. PC1.</title>
        <authorList>
            <person name="Xu F."/>
            <person name="Jerlstrom-Hultqvist J."/>
            <person name="Kolisko M."/>
            <person name="Simpson A.G.B."/>
            <person name="Roger A.J."/>
            <person name="Svard S.G."/>
            <person name="Andersson J.O."/>
        </authorList>
    </citation>
    <scope>NUCLEOTIDE SEQUENCE</scope>
    <source>
        <strain evidence="2">PC1</strain>
    </source>
</reference>
<gene>
    <name evidence="2" type="ORF">TPC1_10057</name>
</gene>
<proteinExistence type="predicted"/>
<feature type="region of interest" description="Disordered" evidence="1">
    <location>
        <begin position="997"/>
        <end position="1017"/>
    </location>
</feature>
<organism evidence="2">
    <name type="scientific">Trepomonas sp. PC1</name>
    <dbReference type="NCBI Taxonomy" id="1076344"/>
    <lineage>
        <taxon>Eukaryota</taxon>
        <taxon>Metamonada</taxon>
        <taxon>Diplomonadida</taxon>
        <taxon>Hexamitidae</taxon>
        <taxon>Hexamitinae</taxon>
        <taxon>Trepomonas</taxon>
    </lineage>
</organism>
<dbReference type="EMBL" id="GDID01000044">
    <property type="protein sequence ID" value="JAP96562.1"/>
    <property type="molecule type" value="Transcribed_RNA"/>
</dbReference>
<evidence type="ECO:0000313" key="2">
    <source>
        <dbReference type="EMBL" id="JAP96562.1"/>
    </source>
</evidence>
<dbReference type="AlphaFoldDB" id="A0A146KIS4"/>
<evidence type="ECO:0000256" key="1">
    <source>
        <dbReference type="SAM" id="MobiDB-lite"/>
    </source>
</evidence>
<feature type="region of interest" description="Disordered" evidence="1">
    <location>
        <begin position="371"/>
        <end position="398"/>
    </location>
</feature>
<feature type="compositionally biased region" description="Acidic residues" evidence="1">
    <location>
        <begin position="375"/>
        <end position="391"/>
    </location>
</feature>
<name>A0A146KIS4_9EUKA</name>
<sequence length="1129" mass="130188">MYEIAHYFTDPLLRADSLRQSRQISYYVEKRGHYPGMITEIQEFSELLTTIYNNLQSSFINAAIADAPVFDDFLMSFSPQKIVCQTVTDIKIDSKELKIELLVEPLLDLLQQFIGNGLYYESKADMSELSEIDGLFNIIGQLYLNLIPKILQQDKQEQQYYQIITTTVSSLAQLLLINEDYNKFTQQQMKFESNVILSRIQTDLLVPFIQNTIFKQLAVILHSTIGQLKSKNQYQEDVQLIILQFINDLLRNPLNISDLFEDLIEFLVLPLDSKRTVLALSILQQINFKTLKFQPARFAKYVQNALFLSGGLQVSCSDIAESQLALLNVICQVSKFQPAVISFLCQDCDIKMNQQPKTMKNQKRKPKIVNNRIIDDDDSDDHQEPIEEQQEEQMPRSTSPMLALQPHKQQFKYCNFITDYLIQFFKNYGQNQYHSSRELQKILKPINKEAGPLRKNVYEGHSVNYVELNKLRVETMNEQLQTFKMQKQQLNQTDVQKMDTIKLGGDNIQTYVKLVQLQNNISERDKTDQIKMATQIRHTMEFSHKNQLNNDDQYKQQVVKMTQKLQSTQEILQQIDQKYERFFIIFCLKIFQTVFNATKSSPVRQIRAVLQEIDGFFVQGLVSFVDKVTDPALSLIFSILTYPQKIGQIDQWVLFFENGLLDFINRVNHQKEIYGAIFICRLFSANWQQQIPAERVQQLTESLIESFIGLLEKNFAENAQQINISFSAVSILCNVYAQKVGDLSSTLSKSALEKLSKVLSQVFDDPSHLQTYQALLCCQGLFSKTENSARRCYDLGLVKSVSNLLIRRVSNQQLLKIEQQDVVLVRFFTDLVYNADQKLKTYLKTNSDFQQSCTKLYKTYQKSLQNVGFDDVGAILPQDEMRRQLDVLPRSDVYKTKTQIIANSPSTQVQEMPSRTSVLSPTRSRNNVAFLQNSIAKGDFEGMKIKTFEEKSSKEFIPQQHLNVPTEARYLLKLNFTATVLGLFRALYPEITRPDAQIVPGKTDRPTTGHITRPLTGQTPQIGQKIPIMLPSLSLKAEKVDNDCVIQMYKEDCLVLLQMMAQNAKESLIQLNMTSEDQLVPDDRLFLDKAIEQLQTRIQVLQSSANQVVQKIVKEKVEQEAKFYLSQKK</sequence>